<proteinExistence type="predicted"/>
<dbReference type="Gene3D" id="1.20.120.1080">
    <property type="match status" value="1"/>
</dbReference>
<keyword evidence="4" id="KW-0067">ATP-binding</keyword>
<evidence type="ECO:0000259" key="6">
    <source>
        <dbReference type="PROSITE" id="PS51192"/>
    </source>
</evidence>
<evidence type="ECO:0000259" key="7">
    <source>
        <dbReference type="PROSITE" id="PS51194"/>
    </source>
</evidence>
<evidence type="ECO:0000313" key="8">
    <source>
        <dbReference type="EMBL" id="PIC35973.1"/>
    </source>
</evidence>
<keyword evidence="2" id="KW-0378">Hydrolase</keyword>
<dbReference type="SMART" id="SM00487">
    <property type="entry name" value="DEXDc"/>
    <property type="match status" value="1"/>
</dbReference>
<dbReference type="FunFam" id="3.40.50.300:FF:000540">
    <property type="entry name" value="probable ATP-dependent RNA helicase DHX34"/>
    <property type="match status" value="1"/>
</dbReference>
<evidence type="ECO:0000256" key="5">
    <source>
        <dbReference type="SAM" id="MobiDB-lite"/>
    </source>
</evidence>
<dbReference type="PROSITE" id="PS51192">
    <property type="entry name" value="HELICASE_ATP_BIND_1"/>
    <property type="match status" value="1"/>
</dbReference>
<feature type="compositionally biased region" description="Basic and acidic residues" evidence="5">
    <location>
        <begin position="1037"/>
        <end position="1091"/>
    </location>
</feature>
<reference evidence="9" key="1">
    <citation type="submission" date="2017-10" db="EMBL/GenBank/DDBJ databases">
        <title>Rapid genome shrinkage in a self-fertile nematode reveals novel sperm competition proteins.</title>
        <authorList>
            <person name="Yin D."/>
            <person name="Schwarz E.M."/>
            <person name="Thomas C.G."/>
            <person name="Felde R.L."/>
            <person name="Korf I.F."/>
            <person name="Cutter A.D."/>
            <person name="Schartner C.M."/>
            <person name="Ralston E.J."/>
            <person name="Meyer B.J."/>
            <person name="Haag E.S."/>
        </authorList>
    </citation>
    <scope>NUCLEOTIDE SEQUENCE [LARGE SCALE GENOMIC DNA]</scope>
    <source>
        <strain evidence="9">JU1422</strain>
    </source>
</reference>
<sequence length="1091" mass="125678">MYKLTQEEYEKHRGALFRHFLPDEPGTSRDGNRRGTKTAAQELIETKRKSIESYFNRFFRERKGETSDHFDLKRVKFDDLGIPQDTGGLNRLRFKGEHLGIVPTPLNHINPWLYRHFEYAHYVALQFNQHQKFQKLQKLRKLQKELPIAERATEIVELLKTNQVLIVAGDTGCGKSTQVPQYLLQAGYTGVACTQPRRIACTALARRVAYETLNQYGSEVAFQIRFETTKSQRTKLLFLTEGLLLRQMEKDSLLEKYNVIILDEVHERHLTSDLLIGLLRDLCTKREDLKLILMSATINLDLFKGYFDGAPVVQVPGRLFPIDVRWHPIKQFIEQSEKKTHKIDPEPYLRILELIDKQFPSTQRGDALIFLNGVAEISMVAEHLKNYAEQTKGWIILMLHSTLSVEEQDKVFDQAPTGVRKCILSTNVAETSVTIDGIRFVIDSGKVNLIKHEPGTGTQKLTEFWVSKASANQRKGRAGRTGPGICYRLYSQEQFDKMEDFTQSEINRVSLQEMSLKMISLNLGLDPRTFPFIEKPSEDVLNEGLEILKFQRVLRSDRDLLTLTALGNMVSKLPVDVPIAKMLVYGCVVDEIEVMLTVAAGLSVQSPFTNRSYRELEIVERRASLTSSMGDPFTLIAVFREWVLQKAYEGSARRWTMENGIDEHRLYEISKLRNQYRQILEDAGLVEKASAAETGEDDSRQRRIDQGEKRKLFDLKRSQRNNDRRQKVLNANKHFDKILEDKEEEDLEAEKDPLKADVKTVEFLLSHKQRDVETIRKTHKISRRTAEVVRVIIAAGLYPNFSILDPVNKYGYGQEMYSHTRLKPFTQIHPNSSIAQYHPESIDPRQSSEGFSQLHQIPFYGLLLETTKPYICNVMPVPAVYSLLVAQKIVIEEDWTLLIVDDFLELKFRKSEDCRSVILDAKEIRYELTKGLAAKLVGEEGFSSRRLTKYIELLNQSIVEKGIELAVKRNIHPPKVLTGVGIHSPDGGVDKEEDVDELVQKYDKEASRDPEDPSEDDEDQKVMDELRSDIMCPPTRDMVEDAEKAEKKRKEVPKESYYEKLLKRQKEKEDDKNDKDDKKKPKLEPVDVKEE</sequence>
<dbReference type="GO" id="GO:0003723">
    <property type="term" value="F:RNA binding"/>
    <property type="evidence" value="ECO:0007669"/>
    <property type="project" value="TreeGrafter"/>
</dbReference>
<dbReference type="GO" id="GO:0004386">
    <property type="term" value="F:helicase activity"/>
    <property type="evidence" value="ECO:0007669"/>
    <property type="project" value="UniProtKB-KW"/>
</dbReference>
<dbReference type="FunFam" id="1.20.120.1080:FF:000005">
    <property type="entry name" value="ATP-dependent helicase HrpA"/>
    <property type="match status" value="1"/>
</dbReference>
<keyword evidence="3" id="KW-0347">Helicase</keyword>
<dbReference type="InterPro" id="IPR014001">
    <property type="entry name" value="Helicase_ATP-bd"/>
</dbReference>
<dbReference type="Gene3D" id="3.40.50.300">
    <property type="entry name" value="P-loop containing nucleotide triphosphate hydrolases"/>
    <property type="match status" value="2"/>
</dbReference>
<dbReference type="AlphaFoldDB" id="A0A2G5U947"/>
<organism evidence="8 9">
    <name type="scientific">Caenorhabditis nigoni</name>
    <dbReference type="NCBI Taxonomy" id="1611254"/>
    <lineage>
        <taxon>Eukaryota</taxon>
        <taxon>Metazoa</taxon>
        <taxon>Ecdysozoa</taxon>
        <taxon>Nematoda</taxon>
        <taxon>Chromadorea</taxon>
        <taxon>Rhabditida</taxon>
        <taxon>Rhabditina</taxon>
        <taxon>Rhabditomorpha</taxon>
        <taxon>Rhabditoidea</taxon>
        <taxon>Rhabditidae</taxon>
        <taxon>Peloderinae</taxon>
        <taxon>Caenorhabditis</taxon>
    </lineage>
</organism>
<gene>
    <name evidence="8" type="primary">Cni-smgl-2</name>
    <name evidence="8" type="synonym">Cnig_chr_IV.g15146</name>
    <name evidence="8" type="ORF">B9Z55_015146</name>
</gene>
<dbReference type="SUPFAM" id="SSF52540">
    <property type="entry name" value="P-loop containing nucleoside triphosphate hydrolases"/>
    <property type="match status" value="1"/>
</dbReference>
<dbReference type="PROSITE" id="PS51194">
    <property type="entry name" value="HELICASE_CTER"/>
    <property type="match status" value="1"/>
</dbReference>
<dbReference type="Pfam" id="PF00271">
    <property type="entry name" value="Helicase_C"/>
    <property type="match status" value="1"/>
</dbReference>
<evidence type="ECO:0000256" key="3">
    <source>
        <dbReference type="ARBA" id="ARBA00022806"/>
    </source>
</evidence>
<dbReference type="InterPro" id="IPR011709">
    <property type="entry name" value="DEAD-box_helicase_OB_fold"/>
</dbReference>
<dbReference type="CDD" id="cd18791">
    <property type="entry name" value="SF2_C_RHA"/>
    <property type="match status" value="1"/>
</dbReference>
<dbReference type="STRING" id="1611254.A0A2G5U947"/>
<dbReference type="Pfam" id="PF00270">
    <property type="entry name" value="DEAD"/>
    <property type="match status" value="1"/>
</dbReference>
<evidence type="ECO:0000313" key="9">
    <source>
        <dbReference type="Proteomes" id="UP000230233"/>
    </source>
</evidence>
<dbReference type="PANTHER" id="PTHR18934:SF221">
    <property type="entry name" value="ATP-DEPENDENT RNA HELICASE DHX34-RELATED"/>
    <property type="match status" value="1"/>
</dbReference>
<dbReference type="InterPro" id="IPR011545">
    <property type="entry name" value="DEAD/DEAH_box_helicase_dom"/>
</dbReference>
<evidence type="ECO:0000256" key="2">
    <source>
        <dbReference type="ARBA" id="ARBA00022801"/>
    </source>
</evidence>
<comment type="caution">
    <text evidence="8">The sequence shown here is derived from an EMBL/GenBank/DDBJ whole genome shotgun (WGS) entry which is preliminary data.</text>
</comment>
<keyword evidence="9" id="KW-1185">Reference proteome</keyword>
<dbReference type="CDD" id="cd17979">
    <property type="entry name" value="DEXHc_DHX34"/>
    <property type="match status" value="1"/>
</dbReference>
<evidence type="ECO:0000256" key="4">
    <source>
        <dbReference type="ARBA" id="ARBA00022840"/>
    </source>
</evidence>
<dbReference type="InterPro" id="IPR001650">
    <property type="entry name" value="Helicase_C-like"/>
</dbReference>
<dbReference type="FunFam" id="3.40.50.300:FF:000725">
    <property type="entry name" value="probable ATP-dependent RNA helicase DHX34"/>
    <property type="match status" value="1"/>
</dbReference>
<accession>A0A2G5U947</accession>
<dbReference type="Proteomes" id="UP000230233">
    <property type="component" value="Chromosome IV"/>
</dbReference>
<keyword evidence="1" id="KW-0547">Nucleotide-binding</keyword>
<dbReference type="InterPro" id="IPR007502">
    <property type="entry name" value="Helicase-assoc_dom"/>
</dbReference>
<feature type="domain" description="Helicase ATP-binding" evidence="6">
    <location>
        <begin position="156"/>
        <end position="316"/>
    </location>
</feature>
<dbReference type="InterPro" id="IPR027417">
    <property type="entry name" value="P-loop_NTPase"/>
</dbReference>
<dbReference type="GO" id="GO:0005524">
    <property type="term" value="F:ATP binding"/>
    <property type="evidence" value="ECO:0007669"/>
    <property type="project" value="UniProtKB-KW"/>
</dbReference>
<dbReference type="SMART" id="SM00847">
    <property type="entry name" value="HA2"/>
    <property type="match status" value="1"/>
</dbReference>
<name>A0A2G5U947_9PELO</name>
<dbReference type="Pfam" id="PF07717">
    <property type="entry name" value="OB_NTP_bind"/>
    <property type="match status" value="1"/>
</dbReference>
<dbReference type="GO" id="GO:0016787">
    <property type="term" value="F:hydrolase activity"/>
    <property type="evidence" value="ECO:0007669"/>
    <property type="project" value="UniProtKB-KW"/>
</dbReference>
<feature type="domain" description="Helicase C-terminal" evidence="7">
    <location>
        <begin position="354"/>
        <end position="522"/>
    </location>
</feature>
<evidence type="ECO:0000256" key="1">
    <source>
        <dbReference type="ARBA" id="ARBA00022741"/>
    </source>
</evidence>
<feature type="compositionally biased region" description="Basic and acidic residues" evidence="5">
    <location>
        <begin position="1002"/>
        <end position="1011"/>
    </location>
</feature>
<dbReference type="PANTHER" id="PTHR18934">
    <property type="entry name" value="ATP-DEPENDENT RNA HELICASE"/>
    <property type="match status" value="1"/>
</dbReference>
<dbReference type="SMART" id="SM00490">
    <property type="entry name" value="HELICc"/>
    <property type="match status" value="1"/>
</dbReference>
<protein>
    <submittedName>
        <fullName evidence="8">Uncharacterized protein</fullName>
    </submittedName>
</protein>
<feature type="region of interest" description="Disordered" evidence="5">
    <location>
        <begin position="1002"/>
        <end position="1091"/>
    </location>
</feature>
<dbReference type="EMBL" id="PDUG01000004">
    <property type="protein sequence ID" value="PIC35973.1"/>
    <property type="molecule type" value="Genomic_DNA"/>
</dbReference>
<dbReference type="OrthoDB" id="3363059at2759"/>